<proteinExistence type="predicted"/>
<dbReference type="RefSeq" id="WP_021000635.1">
    <property type="nucleotide sequence ID" value="NZ_BCOJ01000142.1"/>
</dbReference>
<sequence length="79" mass="9187">MSYEAISLTEAQEMLSVWKEAYRAIAIGGQSYKLGTRQLNRADLSEVREQLDFWRNEVERMTAGTRRGPRVKRVVVRDL</sequence>
<dbReference type="Pfam" id="PF19645">
    <property type="entry name" value="DUF6148"/>
    <property type="match status" value="1"/>
</dbReference>
<dbReference type="EMBL" id="MJEL01000014">
    <property type="protein sequence ID" value="OEH97268.1"/>
    <property type="molecule type" value="Genomic_DNA"/>
</dbReference>
<dbReference type="InterPro" id="IPR046146">
    <property type="entry name" value="DUF6148"/>
</dbReference>
<gene>
    <name evidence="1" type="ORF">BH006_20820</name>
</gene>
<comment type="caution">
    <text evidence="1">The sequence shown here is derived from an EMBL/GenBank/DDBJ whole genome shotgun (WGS) entry which is preliminary data.</text>
</comment>
<accession>A0A3F3ICP3</accession>
<protein>
    <submittedName>
        <fullName evidence="1">Uncharacterized protein</fullName>
    </submittedName>
</protein>
<reference evidence="1" key="1">
    <citation type="submission" date="2016-09" db="EMBL/GenBank/DDBJ databases">
        <title>Whole Genome Sequencing of Salmonella enterica subsp. enterica serovar Nottingham.</title>
        <authorList>
            <person name="Zheng J."/>
            <person name="Wang H."/>
        </authorList>
    </citation>
    <scope>NUCLEOTIDE SEQUENCE [LARGE SCALE GENOMIC DNA]</scope>
    <source>
        <strain evidence="1">CFSAN055411</strain>
    </source>
</reference>
<name>A0A3F3ICP3_SALER</name>
<dbReference type="AlphaFoldDB" id="A0A3F3ICP3"/>
<organism evidence="1">
    <name type="scientific">Salmonella enterica</name>
    <name type="common">Salmonella choleraesuis</name>
    <dbReference type="NCBI Taxonomy" id="28901"/>
    <lineage>
        <taxon>Bacteria</taxon>
        <taxon>Pseudomonadati</taxon>
        <taxon>Pseudomonadota</taxon>
        <taxon>Gammaproteobacteria</taxon>
        <taxon>Enterobacterales</taxon>
        <taxon>Enterobacteriaceae</taxon>
        <taxon>Salmonella</taxon>
    </lineage>
</organism>
<dbReference type="Proteomes" id="UP000852880">
    <property type="component" value="Unassembled WGS sequence"/>
</dbReference>
<evidence type="ECO:0000313" key="1">
    <source>
        <dbReference type="EMBL" id="OEH97268.1"/>
    </source>
</evidence>